<accession>A0A644T4T5</accession>
<evidence type="ECO:0000313" key="1">
    <source>
        <dbReference type="EMBL" id="MPL60931.1"/>
    </source>
</evidence>
<name>A0A644T4T5_9ZZZZ</name>
<comment type="caution">
    <text evidence="1">The sequence shown here is derived from an EMBL/GenBank/DDBJ whole genome shotgun (WGS) entry which is preliminary data.</text>
</comment>
<gene>
    <name evidence="1" type="ORF">SDC9_06496</name>
</gene>
<reference evidence="1" key="1">
    <citation type="submission" date="2019-08" db="EMBL/GenBank/DDBJ databases">
        <authorList>
            <person name="Kucharzyk K."/>
            <person name="Murdoch R.W."/>
            <person name="Higgins S."/>
            <person name="Loffler F."/>
        </authorList>
    </citation>
    <scope>NUCLEOTIDE SEQUENCE</scope>
</reference>
<dbReference type="AlphaFoldDB" id="A0A644T4T5"/>
<protein>
    <submittedName>
        <fullName evidence="1">Uncharacterized protein</fullName>
    </submittedName>
</protein>
<dbReference type="EMBL" id="VSSQ01000013">
    <property type="protein sequence ID" value="MPL60931.1"/>
    <property type="molecule type" value="Genomic_DNA"/>
</dbReference>
<proteinExistence type="predicted"/>
<sequence length="227" mass="24419">MAALMPAPSIGDHRRELGALRGPAQRADRLGRARDQHRGIARPPLALEDRHLAVCHRPRLRDHLAHREALAGAEAEHLGGVAGLEPFQPEHMRVDQVRDVDIIADAGAVGGGIVRAEDGQRRAPPVDRVEHQRDQVRLGAVEFADLGLRVAARHVEIAEDHRAQPVAVAEVAQDVLDRPLRTAIGVDRHLPGGLVQHHPVLVAIGGAGRGEDEIEAAGGDCRLDQGE</sequence>
<organism evidence="1">
    <name type="scientific">bioreactor metagenome</name>
    <dbReference type="NCBI Taxonomy" id="1076179"/>
    <lineage>
        <taxon>unclassified sequences</taxon>
        <taxon>metagenomes</taxon>
        <taxon>ecological metagenomes</taxon>
    </lineage>
</organism>